<reference evidence="10" key="1">
    <citation type="submission" date="2023-04" db="EMBL/GenBank/DDBJ databases">
        <title>Phytophthora fragariaefolia NBRC 109709.</title>
        <authorList>
            <person name="Ichikawa N."/>
            <person name="Sato H."/>
            <person name="Tonouchi N."/>
        </authorList>
    </citation>
    <scope>NUCLEOTIDE SEQUENCE</scope>
    <source>
        <strain evidence="10">NBRC 109709</strain>
    </source>
</reference>
<dbReference type="InterPro" id="IPR004868">
    <property type="entry name" value="DNA-dir_DNA_pol_B_mt/vir"/>
</dbReference>
<dbReference type="GO" id="GO:0003677">
    <property type="term" value="F:DNA binding"/>
    <property type="evidence" value="ECO:0007669"/>
    <property type="project" value="UniProtKB-KW"/>
</dbReference>
<feature type="domain" description="DNA-directed DNA polymerase family B mitochondria/virus" evidence="9">
    <location>
        <begin position="4"/>
        <end position="107"/>
    </location>
</feature>
<dbReference type="PANTHER" id="PTHR48144:SF2">
    <property type="entry name" value="DNA-DIRECTED DNA POLYMERASE"/>
    <property type="match status" value="1"/>
</dbReference>
<dbReference type="PANTHER" id="PTHR48144">
    <property type="entry name" value="DNA-DIRECTED DNA POLYMERASE"/>
    <property type="match status" value="1"/>
</dbReference>
<dbReference type="InterPro" id="IPR023211">
    <property type="entry name" value="DNA_pol_palm_dom_sf"/>
</dbReference>
<evidence type="ECO:0000256" key="2">
    <source>
        <dbReference type="ARBA" id="ARBA00012417"/>
    </source>
</evidence>
<proteinExistence type="inferred from homology"/>
<keyword evidence="4" id="KW-0548">Nucleotidyltransferase</keyword>
<protein>
    <recommendedName>
        <fullName evidence="2">DNA-directed DNA polymerase</fullName>
        <ecNumber evidence="2">2.7.7.7</ecNumber>
    </recommendedName>
</protein>
<dbReference type="GO" id="GO:0003887">
    <property type="term" value="F:DNA-directed DNA polymerase activity"/>
    <property type="evidence" value="ECO:0007669"/>
    <property type="project" value="UniProtKB-KW"/>
</dbReference>
<name>A0A9W6YN12_9STRA</name>
<evidence type="ECO:0000313" key="10">
    <source>
        <dbReference type="EMBL" id="GMG14813.1"/>
    </source>
</evidence>
<dbReference type="GO" id="GO:0000166">
    <property type="term" value="F:nucleotide binding"/>
    <property type="evidence" value="ECO:0007669"/>
    <property type="project" value="InterPro"/>
</dbReference>
<dbReference type="AlphaFoldDB" id="A0A9W6YN12"/>
<accession>A0A9W6YN12</accession>
<keyword evidence="7" id="KW-0238">DNA-binding</keyword>
<comment type="caution">
    <text evidence="10">The sequence shown here is derived from an EMBL/GenBank/DDBJ whole genome shotgun (WGS) entry which is preliminary data.</text>
</comment>
<gene>
    <name evidence="10" type="ORF">Pfra01_002923000</name>
</gene>
<dbReference type="Gene3D" id="3.90.1600.10">
    <property type="entry name" value="Palm domain of DNA polymerase"/>
    <property type="match status" value="1"/>
</dbReference>
<dbReference type="EC" id="2.7.7.7" evidence="2"/>
<dbReference type="Pfam" id="PF03175">
    <property type="entry name" value="DNA_pol_B_2"/>
    <property type="match status" value="1"/>
</dbReference>
<dbReference type="Proteomes" id="UP001165121">
    <property type="component" value="Unassembled WGS sequence"/>
</dbReference>
<evidence type="ECO:0000256" key="1">
    <source>
        <dbReference type="ARBA" id="ARBA00005755"/>
    </source>
</evidence>
<comment type="similarity">
    <text evidence="1">Belongs to the DNA polymerase type-B family.</text>
</comment>
<keyword evidence="11" id="KW-1185">Reference proteome</keyword>
<evidence type="ECO:0000256" key="8">
    <source>
        <dbReference type="ARBA" id="ARBA00049244"/>
    </source>
</evidence>
<comment type="catalytic activity">
    <reaction evidence="8">
        <text>DNA(n) + a 2'-deoxyribonucleoside 5'-triphosphate = DNA(n+1) + diphosphate</text>
        <dbReference type="Rhea" id="RHEA:22508"/>
        <dbReference type="Rhea" id="RHEA-COMP:17339"/>
        <dbReference type="Rhea" id="RHEA-COMP:17340"/>
        <dbReference type="ChEBI" id="CHEBI:33019"/>
        <dbReference type="ChEBI" id="CHEBI:61560"/>
        <dbReference type="ChEBI" id="CHEBI:173112"/>
        <dbReference type="EC" id="2.7.7.7"/>
    </reaction>
</comment>
<evidence type="ECO:0000313" key="11">
    <source>
        <dbReference type="Proteomes" id="UP001165121"/>
    </source>
</evidence>
<evidence type="ECO:0000256" key="7">
    <source>
        <dbReference type="ARBA" id="ARBA00023125"/>
    </source>
</evidence>
<evidence type="ECO:0000256" key="5">
    <source>
        <dbReference type="ARBA" id="ARBA00022705"/>
    </source>
</evidence>
<keyword evidence="6" id="KW-0239">DNA-directed DNA polymerase</keyword>
<keyword evidence="3" id="KW-0808">Transferase</keyword>
<dbReference type="OrthoDB" id="10265614at2759"/>
<keyword evidence="5" id="KW-0235">DNA replication</keyword>
<dbReference type="EMBL" id="BSXT01018857">
    <property type="protein sequence ID" value="GMG14813.1"/>
    <property type="molecule type" value="Genomic_DNA"/>
</dbReference>
<organism evidence="10 11">
    <name type="scientific">Phytophthora fragariaefolia</name>
    <dbReference type="NCBI Taxonomy" id="1490495"/>
    <lineage>
        <taxon>Eukaryota</taxon>
        <taxon>Sar</taxon>
        <taxon>Stramenopiles</taxon>
        <taxon>Oomycota</taxon>
        <taxon>Peronosporomycetes</taxon>
        <taxon>Peronosporales</taxon>
        <taxon>Peronosporaceae</taxon>
        <taxon>Phytophthora</taxon>
    </lineage>
</organism>
<evidence type="ECO:0000256" key="4">
    <source>
        <dbReference type="ARBA" id="ARBA00022695"/>
    </source>
</evidence>
<sequence length="395" mass="45330">MYATHYCNRDVDVLRSCFEAFRKLVHSEFNLDVYRFLSISSLSLSYQHNEGCFDGCLEMNSVLLGFLREGTVGGRVMTRDNQKHHIKHKVADFDAVSLYPSAMSELPGYVRGRAKLFKDSIPSDADYYVARVRFESIDIKRHFPLLSFYQAKYTVIEGVYWNEGFNGQITKTTRKMFDGRLKYKAEGNPLQNVLKLMMNSSYGKLLMKPIVKKKVFVSGGQHKIEKYTRKNIHKMIARTPISDKLALFEEHKALTDHFSPIHHGIQILDSSKHIMNRVMCLAEVINANIWYQDTDSMHIDYDAVSRLADAYRSAYSKELIGKDMGQFHVDFELHGSAGNIFAKESIFLGKKSYLDVLACDGNDETGLHIRCKGIPSKLLEEDAYNKYCWMPTTNT</sequence>
<dbReference type="GO" id="GO:0006260">
    <property type="term" value="P:DNA replication"/>
    <property type="evidence" value="ECO:0007669"/>
    <property type="project" value="UniProtKB-KW"/>
</dbReference>
<dbReference type="SUPFAM" id="SSF56672">
    <property type="entry name" value="DNA/RNA polymerases"/>
    <property type="match status" value="1"/>
</dbReference>
<dbReference type="InterPro" id="IPR043502">
    <property type="entry name" value="DNA/RNA_pol_sf"/>
</dbReference>
<dbReference type="InterPro" id="IPR006172">
    <property type="entry name" value="DNA-dir_DNA_pol_B"/>
</dbReference>
<evidence type="ECO:0000256" key="3">
    <source>
        <dbReference type="ARBA" id="ARBA00022679"/>
    </source>
</evidence>
<dbReference type="PRINTS" id="PR00106">
    <property type="entry name" value="DNAPOLB"/>
</dbReference>
<evidence type="ECO:0000259" key="9">
    <source>
        <dbReference type="Pfam" id="PF03175"/>
    </source>
</evidence>
<evidence type="ECO:0000256" key="6">
    <source>
        <dbReference type="ARBA" id="ARBA00022932"/>
    </source>
</evidence>